<reference evidence="1 2" key="1">
    <citation type="submission" date="2014-01" db="EMBL/GenBank/DDBJ databases">
        <title>Roseivivax isoporae LMG 25204 Genome Sequencing.</title>
        <authorList>
            <person name="Lai Q."/>
            <person name="Li G."/>
            <person name="Shao Z."/>
        </authorList>
    </citation>
    <scope>NUCLEOTIDE SEQUENCE [LARGE SCALE GENOMIC DNA]</scope>
    <source>
        <strain evidence="1 2">LMG 25204</strain>
    </source>
</reference>
<dbReference type="Proteomes" id="UP000023430">
    <property type="component" value="Unassembled WGS sequence"/>
</dbReference>
<protein>
    <submittedName>
        <fullName evidence="1">Uncharacterized protein</fullName>
    </submittedName>
</protein>
<sequence>MPKDEFDIRSVDQLFALLDQGDFLAEIMDGNRDLQRVLLDHRAAFGGKPKGRMTITIDYELTKTGDVSIGGIVEFKRPKAPKASGVAYVNDQGDLSLYSPMMKRMKVRDVTEGDRAVKSAGEAD</sequence>
<dbReference type="OrthoDB" id="7851764at2"/>
<accession>X7F3K5</accession>
<gene>
    <name evidence="1" type="ORF">RISW2_21735</name>
</gene>
<evidence type="ECO:0000313" key="1">
    <source>
        <dbReference type="EMBL" id="ETX26619.1"/>
    </source>
</evidence>
<keyword evidence="2" id="KW-1185">Reference proteome</keyword>
<comment type="caution">
    <text evidence="1">The sequence shown here is derived from an EMBL/GenBank/DDBJ whole genome shotgun (WGS) entry which is preliminary data.</text>
</comment>
<dbReference type="eggNOG" id="ENOG5031SKK">
    <property type="taxonomic scope" value="Bacteria"/>
</dbReference>
<dbReference type="STRING" id="1449351.RISW2_21735"/>
<evidence type="ECO:0000313" key="2">
    <source>
        <dbReference type="Proteomes" id="UP000023430"/>
    </source>
</evidence>
<dbReference type="AlphaFoldDB" id="X7F3K5"/>
<organism evidence="1 2">
    <name type="scientific">Roseivivax isoporae LMG 25204</name>
    <dbReference type="NCBI Taxonomy" id="1449351"/>
    <lineage>
        <taxon>Bacteria</taxon>
        <taxon>Pseudomonadati</taxon>
        <taxon>Pseudomonadota</taxon>
        <taxon>Alphaproteobacteria</taxon>
        <taxon>Rhodobacterales</taxon>
        <taxon>Roseobacteraceae</taxon>
        <taxon>Roseivivax</taxon>
    </lineage>
</organism>
<proteinExistence type="predicted"/>
<dbReference type="EMBL" id="JAME01000073">
    <property type="protein sequence ID" value="ETX26619.1"/>
    <property type="molecule type" value="Genomic_DNA"/>
</dbReference>
<dbReference type="RefSeq" id="WP_043775294.1">
    <property type="nucleotide sequence ID" value="NZ_JAME01000073.1"/>
</dbReference>
<name>X7F3K5_9RHOB</name>